<accession>A0ABV2DPP7</accession>
<gene>
    <name evidence="2" type="ORF">ABVQ20_33815</name>
</gene>
<dbReference type="Proteomes" id="UP001548832">
    <property type="component" value="Unassembled WGS sequence"/>
</dbReference>
<feature type="chain" id="PRO_5046357186" evidence="1">
    <location>
        <begin position="29"/>
        <end position="105"/>
    </location>
</feature>
<sequence length="105" mass="10888">MARIFSFRWIRIAAIGAAMALAASPVQAQLVCGAHSDLVAGLAQAFQQKQIGYGVVGQKAVIEIYVSASGTWTMLITGVKDRSCILATGDGWENTLAVAAAAHGP</sequence>
<evidence type="ECO:0000256" key="1">
    <source>
        <dbReference type="SAM" id="SignalP"/>
    </source>
</evidence>
<keyword evidence="3" id="KW-1185">Reference proteome</keyword>
<comment type="caution">
    <text evidence="2">The sequence shown here is derived from an EMBL/GenBank/DDBJ whole genome shotgun (WGS) entry which is preliminary data.</text>
</comment>
<evidence type="ECO:0000313" key="2">
    <source>
        <dbReference type="EMBL" id="MET2831937.1"/>
    </source>
</evidence>
<feature type="signal peptide" evidence="1">
    <location>
        <begin position="1"/>
        <end position="28"/>
    </location>
</feature>
<reference evidence="2 3" key="1">
    <citation type="submission" date="2024-06" db="EMBL/GenBank/DDBJ databases">
        <authorList>
            <person name="Kim D.-U."/>
        </authorList>
    </citation>
    <scope>NUCLEOTIDE SEQUENCE [LARGE SCALE GENOMIC DNA]</scope>
    <source>
        <strain evidence="2 3">KACC15460</strain>
    </source>
</reference>
<organism evidence="2 3">
    <name type="scientific">Mesorhizobium shangrilense</name>
    <dbReference type="NCBI Taxonomy" id="460060"/>
    <lineage>
        <taxon>Bacteria</taxon>
        <taxon>Pseudomonadati</taxon>
        <taxon>Pseudomonadota</taxon>
        <taxon>Alphaproteobacteria</taxon>
        <taxon>Hyphomicrobiales</taxon>
        <taxon>Phyllobacteriaceae</taxon>
        <taxon>Mesorhizobium</taxon>
    </lineage>
</organism>
<evidence type="ECO:0000313" key="3">
    <source>
        <dbReference type="Proteomes" id="UP001548832"/>
    </source>
</evidence>
<proteinExistence type="predicted"/>
<protein>
    <submittedName>
        <fullName evidence="2">Uncharacterized protein</fullName>
    </submittedName>
</protein>
<dbReference type="RefSeq" id="WP_354464165.1">
    <property type="nucleotide sequence ID" value="NZ_JBEWSZ010000006.1"/>
</dbReference>
<keyword evidence="1" id="KW-0732">Signal</keyword>
<name>A0ABV2DPP7_9HYPH</name>
<dbReference type="EMBL" id="JBEWSZ010000006">
    <property type="protein sequence ID" value="MET2831937.1"/>
    <property type="molecule type" value="Genomic_DNA"/>
</dbReference>